<proteinExistence type="predicted"/>
<dbReference type="EMBL" id="JBHSOG010000042">
    <property type="protein sequence ID" value="MFC5769801.1"/>
    <property type="molecule type" value="Genomic_DNA"/>
</dbReference>
<protein>
    <recommendedName>
        <fullName evidence="3">Phage head morphogenesis domain-containing protein</fullName>
    </recommendedName>
</protein>
<sequence>MSGPREGISGRTRLINDTAAEIARLLGVAADEIAQILAAQPSDYQQWRLPLLQAEIRRVLGDTAGAAALAADASQVAAWSAGAALVDGVMAAPSLGATLPALNIRQMQAMREFTTEKIKGATLEAMGAINDQLALTMIGTQTPFDAVQAITKTLGESTRKRATGIVRTELATAYSTANQLRLAQWGQTVPGLQKRWVKSGKLHPRLEHVAIHNQVRDVDQPFDLEGGAVKMMHPHDPTAPARHRINCGCVSVPVVPGYVRTIIDTKEQEAVAEAERAQAALERMRAPAAPAARRSSVAATLDEGRAIYGRALAGGKHAGLIGVLQEQGPNQWRKAIAAQTRRMEAHQAKLANPAAVVPDWAQRSPQYQQGLIRKWRSEVEDAREQIMVVEGHRDANEG</sequence>
<accession>A0ABW1AS88</accession>
<reference evidence="2" key="1">
    <citation type="journal article" date="2019" name="Int. J. Syst. Evol. Microbiol.">
        <title>The Global Catalogue of Microorganisms (GCM) 10K type strain sequencing project: providing services to taxonomists for standard genome sequencing and annotation.</title>
        <authorList>
            <consortium name="The Broad Institute Genomics Platform"/>
            <consortium name="The Broad Institute Genome Sequencing Center for Infectious Disease"/>
            <person name="Wu L."/>
            <person name="Ma J."/>
        </authorList>
    </citation>
    <scope>NUCLEOTIDE SEQUENCE [LARGE SCALE GENOMIC DNA]</scope>
    <source>
        <strain evidence="2">SHR3</strain>
    </source>
</reference>
<evidence type="ECO:0008006" key="3">
    <source>
        <dbReference type="Google" id="ProtNLM"/>
    </source>
</evidence>
<gene>
    <name evidence="1" type="ORF">ACFPTN_10495</name>
</gene>
<keyword evidence="2" id="KW-1185">Reference proteome</keyword>
<organism evidence="1 2">
    <name type="scientific">Thauera sinica</name>
    <dbReference type="NCBI Taxonomy" id="2665146"/>
    <lineage>
        <taxon>Bacteria</taxon>
        <taxon>Pseudomonadati</taxon>
        <taxon>Pseudomonadota</taxon>
        <taxon>Betaproteobacteria</taxon>
        <taxon>Rhodocyclales</taxon>
        <taxon>Zoogloeaceae</taxon>
        <taxon>Thauera</taxon>
    </lineage>
</organism>
<comment type="caution">
    <text evidence="1">The sequence shown here is derived from an EMBL/GenBank/DDBJ whole genome shotgun (WGS) entry which is preliminary data.</text>
</comment>
<dbReference type="RefSeq" id="WP_096447645.1">
    <property type="nucleotide sequence ID" value="NZ_JBHSOG010000042.1"/>
</dbReference>
<name>A0ABW1AS88_9RHOO</name>
<dbReference type="Proteomes" id="UP001595974">
    <property type="component" value="Unassembled WGS sequence"/>
</dbReference>
<evidence type="ECO:0000313" key="2">
    <source>
        <dbReference type="Proteomes" id="UP001595974"/>
    </source>
</evidence>
<evidence type="ECO:0000313" key="1">
    <source>
        <dbReference type="EMBL" id="MFC5769801.1"/>
    </source>
</evidence>